<name>A0A182WJP3_9DIPT</name>
<feature type="region of interest" description="Disordered" evidence="1">
    <location>
        <begin position="66"/>
        <end position="155"/>
    </location>
</feature>
<feature type="transmembrane region" description="Helical" evidence="2">
    <location>
        <begin position="566"/>
        <end position="586"/>
    </location>
</feature>
<dbReference type="Gene3D" id="3.40.50.790">
    <property type="match status" value="1"/>
</dbReference>
<dbReference type="STRING" id="112268.A0A182WJP3"/>
<accession>A0A182WJP3</accession>
<reference evidence="3" key="2">
    <citation type="submission" date="2020-05" db="UniProtKB">
        <authorList>
            <consortium name="EnsemblMetazoa"/>
        </authorList>
    </citation>
    <scope>IDENTIFICATION</scope>
    <source>
        <strain evidence="3">MINIMUS1</strain>
    </source>
</reference>
<dbReference type="SUPFAM" id="SSF56808">
    <property type="entry name" value="Ribosomal protein L1"/>
    <property type="match status" value="1"/>
</dbReference>
<organism evidence="3 4">
    <name type="scientific">Anopheles minimus</name>
    <dbReference type="NCBI Taxonomy" id="112268"/>
    <lineage>
        <taxon>Eukaryota</taxon>
        <taxon>Metazoa</taxon>
        <taxon>Ecdysozoa</taxon>
        <taxon>Arthropoda</taxon>
        <taxon>Hexapoda</taxon>
        <taxon>Insecta</taxon>
        <taxon>Pterygota</taxon>
        <taxon>Neoptera</taxon>
        <taxon>Endopterygota</taxon>
        <taxon>Diptera</taxon>
        <taxon>Nematocera</taxon>
        <taxon>Culicoidea</taxon>
        <taxon>Culicidae</taxon>
        <taxon>Anophelinae</taxon>
        <taxon>Anopheles</taxon>
    </lineage>
</organism>
<dbReference type="InterPro" id="IPR016095">
    <property type="entry name" value="Ribosomal_uL1_3-a/b-sand"/>
</dbReference>
<evidence type="ECO:0000313" key="3">
    <source>
        <dbReference type="EnsemblMetazoa" id="AMIN010597-PA"/>
    </source>
</evidence>
<dbReference type="AlphaFoldDB" id="A0A182WJP3"/>
<keyword evidence="2" id="KW-0812">Transmembrane</keyword>
<protein>
    <submittedName>
        <fullName evidence="3">Uncharacterized protein</fullName>
    </submittedName>
</protein>
<keyword evidence="4" id="KW-1185">Reference proteome</keyword>
<dbReference type="Proteomes" id="UP000075920">
    <property type="component" value="Unassembled WGS sequence"/>
</dbReference>
<evidence type="ECO:0000256" key="1">
    <source>
        <dbReference type="SAM" id="MobiDB-lite"/>
    </source>
</evidence>
<feature type="region of interest" description="Disordered" evidence="1">
    <location>
        <begin position="468"/>
        <end position="508"/>
    </location>
</feature>
<evidence type="ECO:0000313" key="4">
    <source>
        <dbReference type="Proteomes" id="UP000075920"/>
    </source>
</evidence>
<dbReference type="VEuPathDB" id="VectorBase:AMIN010597"/>
<dbReference type="EnsemblMetazoa" id="AMIN010597-RA">
    <property type="protein sequence ID" value="AMIN010597-PA"/>
    <property type="gene ID" value="AMIN010597"/>
</dbReference>
<dbReference type="Pfam" id="PF00687">
    <property type="entry name" value="Ribosomal_L1"/>
    <property type="match status" value="1"/>
</dbReference>
<feature type="compositionally biased region" description="Acidic residues" evidence="1">
    <location>
        <begin position="621"/>
        <end position="630"/>
    </location>
</feature>
<sequence length="686" mass="77097">MKIKGAKKEKPVKQGLMFIKKTDTDIQKAKKTKGTLKQSTAKVAVTNGAKAASVKLPEKRVFSMKLEPKKPAKLKKSAVVEKTEQENVPPAKKKNGTAPAVKAVKKQKKQPKGTPAQVDEQPKPAINEAKQARKEAAAQAKALKKEERKLGGKVPKKSSEETLALVPKELISKQSFQKIFEVFRKKGDDKGNKLFGEDLKYGMQIISVKVARCPSRNCRVALPHPMLRKEDEVCLIVKDLIRGRAVDYQPTLNEWEDKVNKLNFGYKVHIIPFQQLKRDYNSFEMKRKLVQRYERFLVDARIDGHVYSFLGSHFIKRGKNATPVKLENEAKLKEVLEQALQLQTYRQGNKGNSTEIKFAGHWMPVKHAVENGMALLEKLKTVYPGGWLNIQSINLTTITEKSESLPIYISTIDPNEVPVPVVVGTREKFVKKQQKLIEKRTGGMYEVTKEGIVRKVRTPKLYGAANDAVESDVELEDSEHEEDDNFIPYDDEPPRQRRHQGRGGGVRQRGPKIRVNLFPGYGEIVQPSQSPQKQCKPEPPPAVQSISISDHSWSGIGSSIIHLLKYLIAGLAVLTLPVLLLQAFIIPLKILMGLKSVAVANTLVLGTFLWKYLNRHRLRDDEDDDDDDGDQQPGSGTSGITDGGGAGMVNGNDNRFFPFRAEDFENMTEEEIKTALKLLLKRNKRW</sequence>
<feature type="region of interest" description="Disordered" evidence="1">
    <location>
        <begin position="620"/>
        <end position="652"/>
    </location>
</feature>
<evidence type="ECO:0000256" key="2">
    <source>
        <dbReference type="SAM" id="Phobius"/>
    </source>
</evidence>
<keyword evidence="2" id="KW-0472">Membrane</keyword>
<reference evidence="4" key="1">
    <citation type="submission" date="2013-03" db="EMBL/GenBank/DDBJ databases">
        <title>The Genome Sequence of Anopheles minimus MINIMUS1.</title>
        <authorList>
            <consortium name="The Broad Institute Genomics Platform"/>
            <person name="Neafsey D.E."/>
            <person name="Walton C."/>
            <person name="Walker B."/>
            <person name="Young S.K."/>
            <person name="Zeng Q."/>
            <person name="Gargeya S."/>
            <person name="Fitzgerald M."/>
            <person name="Haas B."/>
            <person name="Abouelleil A."/>
            <person name="Allen A.W."/>
            <person name="Alvarado L."/>
            <person name="Arachchi H.M."/>
            <person name="Berlin A.M."/>
            <person name="Chapman S.B."/>
            <person name="Gainer-Dewar J."/>
            <person name="Goldberg J."/>
            <person name="Griggs A."/>
            <person name="Gujja S."/>
            <person name="Hansen M."/>
            <person name="Howarth C."/>
            <person name="Imamovic A."/>
            <person name="Ireland A."/>
            <person name="Larimer J."/>
            <person name="McCowan C."/>
            <person name="Murphy C."/>
            <person name="Pearson M."/>
            <person name="Poon T.W."/>
            <person name="Priest M."/>
            <person name="Roberts A."/>
            <person name="Saif S."/>
            <person name="Shea T."/>
            <person name="Sisk P."/>
            <person name="Sykes S."/>
            <person name="Wortman J."/>
            <person name="Nusbaum C."/>
            <person name="Birren B."/>
        </authorList>
    </citation>
    <scope>NUCLEOTIDE SEQUENCE [LARGE SCALE GENOMIC DNA]</scope>
    <source>
        <strain evidence="4">MINIMUS1</strain>
    </source>
</reference>
<feature type="compositionally biased region" description="Acidic residues" evidence="1">
    <location>
        <begin position="469"/>
        <end position="491"/>
    </location>
</feature>
<proteinExistence type="predicted"/>
<keyword evidence="2" id="KW-1133">Transmembrane helix</keyword>
<dbReference type="InterPro" id="IPR023674">
    <property type="entry name" value="Ribosomal_uL1-like"/>
</dbReference>
<dbReference type="InterPro" id="IPR028364">
    <property type="entry name" value="Ribosomal_uL1/biogenesis"/>
</dbReference>